<proteinExistence type="predicted"/>
<evidence type="ECO:0000313" key="2">
    <source>
        <dbReference type="Proteomes" id="UP001597400"/>
    </source>
</evidence>
<comment type="caution">
    <text evidence="1">The sequence shown here is derived from an EMBL/GenBank/DDBJ whole genome shotgun (WGS) entry which is preliminary data.</text>
</comment>
<accession>A0ABW4TXD1</accession>
<dbReference type="EMBL" id="JBHUGS010000001">
    <property type="protein sequence ID" value="MFD1949898.1"/>
    <property type="molecule type" value="Genomic_DNA"/>
</dbReference>
<keyword evidence="2" id="KW-1185">Reference proteome</keyword>
<dbReference type="RefSeq" id="WP_380928226.1">
    <property type="nucleotide sequence ID" value="NZ_JBHUGS010000001.1"/>
</dbReference>
<reference evidence="2" key="1">
    <citation type="journal article" date="2019" name="Int. J. Syst. Evol. Microbiol.">
        <title>The Global Catalogue of Microorganisms (GCM) 10K type strain sequencing project: providing services to taxonomists for standard genome sequencing and annotation.</title>
        <authorList>
            <consortium name="The Broad Institute Genomics Platform"/>
            <consortium name="The Broad Institute Genome Sequencing Center for Infectious Disease"/>
            <person name="Wu L."/>
            <person name="Ma J."/>
        </authorList>
    </citation>
    <scope>NUCLEOTIDE SEQUENCE [LARGE SCALE GENOMIC DNA]</scope>
    <source>
        <strain evidence="2">CGMCC 1.12702</strain>
    </source>
</reference>
<dbReference type="InterPro" id="IPR009228">
    <property type="entry name" value="Capsid_scaffold_GpO"/>
</dbReference>
<sequence length="184" mass="19769">MNVEAGEKVIVIDGKSETRKALFAMVDATDSLVTLNRDKQKVYPSVEINPNFAGTGKAYLVGLAVTDSPASLGTELLEFTSKHSSTVLTQPIETKIEFEDVPADPSAGAFSAMAAFFTKMLGAAPTPPVVPVDGIGQRHDRHGWTPVRRWWRARPPPKEGPRLLIVPGLGPGGGERGSLRLPDR</sequence>
<organism evidence="1 2">
    <name type="scientific">Sphingomonas arantia</name>
    <dbReference type="NCBI Taxonomy" id="1460676"/>
    <lineage>
        <taxon>Bacteria</taxon>
        <taxon>Pseudomonadati</taxon>
        <taxon>Pseudomonadota</taxon>
        <taxon>Alphaproteobacteria</taxon>
        <taxon>Sphingomonadales</taxon>
        <taxon>Sphingomonadaceae</taxon>
        <taxon>Sphingomonas</taxon>
    </lineage>
</organism>
<dbReference type="Pfam" id="PF05929">
    <property type="entry name" value="Phage_GPO"/>
    <property type="match status" value="1"/>
</dbReference>
<evidence type="ECO:0000313" key="1">
    <source>
        <dbReference type="EMBL" id="MFD1949898.1"/>
    </source>
</evidence>
<protein>
    <submittedName>
        <fullName evidence="1">GPO family capsid scaffolding protein</fullName>
    </submittedName>
</protein>
<name>A0ABW4TXD1_9SPHN</name>
<dbReference type="Proteomes" id="UP001597400">
    <property type="component" value="Unassembled WGS sequence"/>
</dbReference>
<gene>
    <name evidence="1" type="ORF">ACFSGX_03830</name>
</gene>